<feature type="chain" id="PRO_5045217433" evidence="1">
    <location>
        <begin position="24"/>
        <end position="118"/>
    </location>
</feature>
<protein>
    <submittedName>
        <fullName evidence="2">Uncharacterized protein</fullName>
    </submittedName>
</protein>
<name>A0ABV2RMF3_BRAJP</name>
<evidence type="ECO:0000256" key="1">
    <source>
        <dbReference type="SAM" id="SignalP"/>
    </source>
</evidence>
<dbReference type="Proteomes" id="UP001549291">
    <property type="component" value="Unassembled WGS sequence"/>
</dbReference>
<feature type="signal peptide" evidence="1">
    <location>
        <begin position="1"/>
        <end position="23"/>
    </location>
</feature>
<keyword evidence="1" id="KW-0732">Signal</keyword>
<proteinExistence type="predicted"/>
<reference evidence="2 3" key="1">
    <citation type="submission" date="2024-06" db="EMBL/GenBank/DDBJ databases">
        <title>Genomic Encyclopedia of Type Strains, Phase V (KMG-V): Genome sequencing to study the core and pangenomes of soil and plant-associated prokaryotes.</title>
        <authorList>
            <person name="Whitman W."/>
        </authorList>
    </citation>
    <scope>NUCLEOTIDE SEQUENCE [LARGE SCALE GENOMIC DNA]</scope>
    <source>
        <strain evidence="2 3">USDA 160</strain>
    </source>
</reference>
<evidence type="ECO:0000313" key="3">
    <source>
        <dbReference type="Proteomes" id="UP001549291"/>
    </source>
</evidence>
<keyword evidence="3" id="KW-1185">Reference proteome</keyword>
<sequence>MRKPIALVILVAALPMLSACGQAIPDDKADYVGKWHAQAMDVEVTKDGTVRYQRVRNGGAIADTMTTSINAPLRRFEGDNFVVGIPFISTIFEVSTPPHREAGTWKMVVDGVELTRSP</sequence>
<gene>
    <name evidence="2" type="ORF">ABIF63_001535</name>
</gene>
<organism evidence="2 3">
    <name type="scientific">Bradyrhizobium japonicum</name>
    <dbReference type="NCBI Taxonomy" id="375"/>
    <lineage>
        <taxon>Bacteria</taxon>
        <taxon>Pseudomonadati</taxon>
        <taxon>Pseudomonadota</taxon>
        <taxon>Alphaproteobacteria</taxon>
        <taxon>Hyphomicrobiales</taxon>
        <taxon>Nitrobacteraceae</taxon>
        <taxon>Bradyrhizobium</taxon>
    </lineage>
</organism>
<dbReference type="RefSeq" id="WP_038957730.1">
    <property type="nucleotide sequence ID" value="NZ_CP066351.1"/>
</dbReference>
<comment type="caution">
    <text evidence="2">The sequence shown here is derived from an EMBL/GenBank/DDBJ whole genome shotgun (WGS) entry which is preliminary data.</text>
</comment>
<evidence type="ECO:0000313" key="2">
    <source>
        <dbReference type="EMBL" id="MET4717429.1"/>
    </source>
</evidence>
<dbReference type="EMBL" id="JBEPTQ010000002">
    <property type="protein sequence ID" value="MET4717429.1"/>
    <property type="molecule type" value="Genomic_DNA"/>
</dbReference>
<dbReference type="PROSITE" id="PS51257">
    <property type="entry name" value="PROKAR_LIPOPROTEIN"/>
    <property type="match status" value="1"/>
</dbReference>
<accession>A0ABV2RMF3</accession>